<keyword evidence="7" id="KW-1185">Reference proteome</keyword>
<dbReference type="RefSeq" id="XP_003140885.1">
    <property type="nucleotide sequence ID" value="XM_003140837.1"/>
</dbReference>
<dbReference type="WBParaSite" id="EN70_4579">
    <property type="protein sequence ID" value="EN70_4579"/>
    <property type="gene ID" value="EN70_4579"/>
</dbReference>
<evidence type="ECO:0000313" key="8">
    <source>
        <dbReference type="WBParaSite" id="EN70_4579"/>
    </source>
</evidence>
<evidence type="ECO:0000256" key="2">
    <source>
        <dbReference type="ARBA" id="ARBA00022670"/>
    </source>
</evidence>
<feature type="compositionally biased region" description="Polar residues" evidence="4">
    <location>
        <begin position="309"/>
        <end position="322"/>
    </location>
</feature>
<dbReference type="FunCoup" id="A0A1I7VNU1">
    <property type="interactions" value="159"/>
</dbReference>
<dbReference type="InParanoid" id="A0A1I7VNU1"/>
<evidence type="ECO:0000313" key="7">
    <source>
        <dbReference type="Proteomes" id="UP000095285"/>
    </source>
</evidence>
<proteinExistence type="inferred from homology"/>
<dbReference type="SUPFAM" id="SSF54001">
    <property type="entry name" value="Cysteine proteinases"/>
    <property type="match status" value="1"/>
</dbReference>
<dbReference type="GO" id="GO:0008234">
    <property type="term" value="F:cysteine-type peptidase activity"/>
    <property type="evidence" value="ECO:0007669"/>
    <property type="project" value="InterPro"/>
</dbReference>
<sequence length="337" mass="38867">MTVEDGVPNDDRNTEMSSLVSDIGTCQSLPSLIFTCAPPTDNDSSIIVSPTALTQEDSQNEYEVVKEKDEIRITGGTEKSWTSRTKRRVHNEEINYGERIADDLINEYCDKLNTALRNRFDGMLAIQYIALDPQNLDRLITGSKPVLQILLDQKREHYVLVERTLIDNTVVVFDSLATSSKKARDALNRGLAEQIFNMFKHVSSPDGVKVRYEIAIEKQDDMWSCGLRTVAYITCRAFDRDPQCYIFNMEKVFKYFCNLLNEQNPSAEEFRHAFERFGKWKHHHLKAEEAIFKITKRIDHQLHIENSDMQETNMLSDSSTTSSERHGDLRRNDKQDD</sequence>
<evidence type="ECO:0000256" key="1">
    <source>
        <dbReference type="ARBA" id="ARBA00005234"/>
    </source>
</evidence>
<accession>A0A1I7VNU1</accession>
<dbReference type="CTD" id="9942708"/>
<gene>
    <name evidence="6 8" type="ORF">LOAG_05300</name>
</gene>
<evidence type="ECO:0000256" key="3">
    <source>
        <dbReference type="ARBA" id="ARBA00022801"/>
    </source>
</evidence>
<evidence type="ECO:0000259" key="5">
    <source>
        <dbReference type="Pfam" id="PF02902"/>
    </source>
</evidence>
<protein>
    <submittedName>
        <fullName evidence="8">ULP_PROTEASE domain-containing protein</fullName>
    </submittedName>
</protein>
<dbReference type="KEGG" id="loa:LOAG_05300"/>
<keyword evidence="2" id="KW-0645">Protease</keyword>
<accession>A0A1S0U0I8</accession>
<feature type="domain" description="Ubiquitin-like protease family profile" evidence="5">
    <location>
        <begin position="149"/>
        <end position="257"/>
    </location>
</feature>
<feature type="compositionally biased region" description="Basic and acidic residues" evidence="4">
    <location>
        <begin position="323"/>
        <end position="337"/>
    </location>
</feature>
<dbReference type="GO" id="GO:0006508">
    <property type="term" value="P:proteolysis"/>
    <property type="evidence" value="ECO:0007669"/>
    <property type="project" value="UniProtKB-KW"/>
</dbReference>
<name>A0A1I7VNU1_LOALO</name>
<dbReference type="EMBL" id="JH712067">
    <property type="protein sequence ID" value="EFO23184.1"/>
    <property type="molecule type" value="Genomic_DNA"/>
</dbReference>
<feature type="region of interest" description="Disordered" evidence="4">
    <location>
        <begin position="309"/>
        <end position="337"/>
    </location>
</feature>
<dbReference type="AlphaFoldDB" id="A0A1I7VNU1"/>
<dbReference type="InterPro" id="IPR003653">
    <property type="entry name" value="Peptidase_C48_C"/>
</dbReference>
<dbReference type="GeneID" id="9942708"/>
<dbReference type="OrthoDB" id="5825090at2759"/>
<reference evidence="8" key="2">
    <citation type="submission" date="2016-11" db="UniProtKB">
        <authorList>
            <consortium name="WormBaseParasite"/>
        </authorList>
    </citation>
    <scope>IDENTIFICATION</scope>
</reference>
<dbReference type="Gene3D" id="3.40.395.10">
    <property type="entry name" value="Adenoviral Proteinase, Chain A"/>
    <property type="match status" value="1"/>
</dbReference>
<dbReference type="InterPro" id="IPR038765">
    <property type="entry name" value="Papain-like_cys_pep_sf"/>
</dbReference>
<dbReference type="Proteomes" id="UP000095285">
    <property type="component" value="Unassembled WGS sequence"/>
</dbReference>
<evidence type="ECO:0000256" key="4">
    <source>
        <dbReference type="SAM" id="MobiDB-lite"/>
    </source>
</evidence>
<organism evidence="7 8">
    <name type="scientific">Loa loa</name>
    <name type="common">Eye worm</name>
    <name type="synonym">Filaria loa</name>
    <dbReference type="NCBI Taxonomy" id="7209"/>
    <lineage>
        <taxon>Eukaryota</taxon>
        <taxon>Metazoa</taxon>
        <taxon>Ecdysozoa</taxon>
        <taxon>Nematoda</taxon>
        <taxon>Chromadorea</taxon>
        <taxon>Rhabditida</taxon>
        <taxon>Spirurina</taxon>
        <taxon>Spiruromorpha</taxon>
        <taxon>Filarioidea</taxon>
        <taxon>Onchocercidae</taxon>
        <taxon>Loa</taxon>
    </lineage>
</organism>
<reference evidence="6 7" key="1">
    <citation type="submission" date="2012-04" db="EMBL/GenBank/DDBJ databases">
        <title>The Genome Sequence of Loa loa.</title>
        <authorList>
            <consortium name="The Broad Institute Genome Sequencing Platform"/>
            <consortium name="Broad Institute Genome Sequencing Center for Infectious Disease"/>
            <person name="Nutman T.B."/>
            <person name="Fink D.L."/>
            <person name="Russ C."/>
            <person name="Young S."/>
            <person name="Zeng Q."/>
            <person name="Gargeya S."/>
            <person name="Alvarado L."/>
            <person name="Berlin A."/>
            <person name="Chapman S.B."/>
            <person name="Chen Z."/>
            <person name="Freedman E."/>
            <person name="Gellesch M."/>
            <person name="Goldberg J."/>
            <person name="Griggs A."/>
            <person name="Gujja S."/>
            <person name="Heilman E.R."/>
            <person name="Heiman D."/>
            <person name="Howarth C."/>
            <person name="Mehta T."/>
            <person name="Neiman D."/>
            <person name="Pearson M."/>
            <person name="Roberts A."/>
            <person name="Saif S."/>
            <person name="Shea T."/>
            <person name="Shenoy N."/>
            <person name="Sisk P."/>
            <person name="Stolte C."/>
            <person name="Sykes S."/>
            <person name="White J."/>
            <person name="Yandava C."/>
            <person name="Haas B."/>
            <person name="Henn M.R."/>
            <person name="Nusbaum C."/>
            <person name="Birren B."/>
        </authorList>
    </citation>
    <scope>NUCLEOTIDE SEQUENCE [LARGE SCALE GENOMIC DNA]</scope>
</reference>
<dbReference type="eggNOG" id="ENOG502SSMH">
    <property type="taxonomic scope" value="Eukaryota"/>
</dbReference>
<dbReference type="OMA" id="AYITCRA"/>
<comment type="similarity">
    <text evidence="1">Belongs to the peptidase C48 family.</text>
</comment>
<evidence type="ECO:0000313" key="6">
    <source>
        <dbReference type="EMBL" id="EFO23184.1"/>
    </source>
</evidence>
<dbReference type="Pfam" id="PF02902">
    <property type="entry name" value="Peptidase_C48"/>
    <property type="match status" value="1"/>
</dbReference>
<keyword evidence="3" id="KW-0378">Hydrolase</keyword>